<dbReference type="InterPro" id="IPR049945">
    <property type="entry name" value="AAA_22"/>
</dbReference>
<dbReference type="Pfam" id="PF13401">
    <property type="entry name" value="AAA_22"/>
    <property type="match status" value="1"/>
</dbReference>
<accession>A0ABQ6FNQ4</accession>
<dbReference type="RefSeq" id="WP_338250658.1">
    <property type="nucleotide sequence ID" value="NZ_BSRI01000001.1"/>
</dbReference>
<comment type="caution">
    <text evidence="3">The sequence shown here is derived from an EMBL/GenBank/DDBJ whole genome shotgun (WGS) entry which is preliminary data.</text>
</comment>
<evidence type="ECO:0000259" key="2">
    <source>
        <dbReference type="Pfam" id="PF13401"/>
    </source>
</evidence>
<sequence length="422" mass="47470">MTHPLFRKEIFVETAFARRFQKMLQDAWDNRSWHLLVADPGAGKTMSIRDLQKRAGGRSVLAVVAPKNNDDEQALGDQFLAALGLPIRGHWSTRKPKLMGHLHQYGTEFLIVDDAHDLSLEHLMLLKEVTDQGRLQYDHPLGLCLVAAGRGDTIPLKETFDLPDPTWLQFRRRFDKLAPFCRIASHTSEEVRDILSTLEQEYRQLFPQLNMRQWTSSIYGWLTNPVLDPTRSGRVTMDNLMKLVTTALERSYLAGDTEVRAERFKSAAALLVLRHDTLKLIDGAGPEALPQDQNQAEPARVNGKEPEQQAVSENAVPNATSTVETVGTAQEQETSPKTANCTFSGERVPIDLKRFTNSGISLVECPDCGRMRSLSPVKGVLRFKSHTRRKQQTPLTEKRWSATGKTDWDVVGGEIRISNHEG</sequence>
<name>A0ABQ6FNQ4_9CHLR</name>
<feature type="compositionally biased region" description="Polar residues" evidence="1">
    <location>
        <begin position="309"/>
        <end position="335"/>
    </location>
</feature>
<evidence type="ECO:0000313" key="3">
    <source>
        <dbReference type="EMBL" id="GLV55891.1"/>
    </source>
</evidence>
<dbReference type="InterPro" id="IPR027417">
    <property type="entry name" value="P-loop_NTPase"/>
</dbReference>
<reference evidence="3 4" key="1">
    <citation type="submission" date="2023-02" db="EMBL/GenBank/DDBJ databases">
        <title>Dictyobacter halimunensis sp. nov., a new member of the class Ktedonobacteria from forest soil in a geothermal area.</title>
        <authorList>
            <person name="Rachmania M.K."/>
            <person name="Ningsih F."/>
            <person name="Sakai Y."/>
            <person name="Yabe S."/>
            <person name="Yokota A."/>
            <person name="Sjamsuridzal W."/>
        </authorList>
    </citation>
    <scope>NUCLEOTIDE SEQUENCE [LARGE SCALE GENOMIC DNA]</scope>
    <source>
        <strain evidence="3 4">S3.2.2.5</strain>
    </source>
</reference>
<feature type="region of interest" description="Disordered" evidence="1">
    <location>
        <begin position="284"/>
        <end position="335"/>
    </location>
</feature>
<evidence type="ECO:0000313" key="4">
    <source>
        <dbReference type="Proteomes" id="UP001344906"/>
    </source>
</evidence>
<evidence type="ECO:0000256" key="1">
    <source>
        <dbReference type="SAM" id="MobiDB-lite"/>
    </source>
</evidence>
<feature type="domain" description="ORC1/DEAH AAA+ ATPase" evidence="2">
    <location>
        <begin position="34"/>
        <end position="140"/>
    </location>
</feature>
<dbReference type="Proteomes" id="UP001344906">
    <property type="component" value="Unassembled WGS sequence"/>
</dbReference>
<proteinExistence type="predicted"/>
<keyword evidence="4" id="KW-1185">Reference proteome</keyword>
<dbReference type="SUPFAM" id="SSF52540">
    <property type="entry name" value="P-loop containing nucleoside triphosphate hydrolases"/>
    <property type="match status" value="1"/>
</dbReference>
<protein>
    <recommendedName>
        <fullName evidence="2">ORC1/DEAH AAA+ ATPase domain-containing protein</fullName>
    </recommendedName>
</protein>
<gene>
    <name evidence="3" type="ORF">KDH_27350</name>
</gene>
<dbReference type="Gene3D" id="3.40.50.300">
    <property type="entry name" value="P-loop containing nucleotide triphosphate hydrolases"/>
    <property type="match status" value="1"/>
</dbReference>
<organism evidence="3 4">
    <name type="scientific">Dictyobacter halimunensis</name>
    <dbReference type="NCBI Taxonomy" id="3026934"/>
    <lineage>
        <taxon>Bacteria</taxon>
        <taxon>Bacillati</taxon>
        <taxon>Chloroflexota</taxon>
        <taxon>Ktedonobacteria</taxon>
        <taxon>Ktedonobacterales</taxon>
        <taxon>Dictyobacteraceae</taxon>
        <taxon>Dictyobacter</taxon>
    </lineage>
</organism>
<dbReference type="EMBL" id="BSRI01000001">
    <property type="protein sequence ID" value="GLV55891.1"/>
    <property type="molecule type" value="Genomic_DNA"/>
</dbReference>